<evidence type="ECO:0000256" key="7">
    <source>
        <dbReference type="ARBA" id="ARBA00046278"/>
    </source>
</evidence>
<keyword evidence="2" id="KW-0547">Nucleotide-binding</keyword>
<dbReference type="GO" id="GO:0005774">
    <property type="term" value="C:vacuolar membrane"/>
    <property type="evidence" value="ECO:0007669"/>
    <property type="project" value="TreeGrafter"/>
</dbReference>
<dbReference type="SUPFAM" id="SSF52540">
    <property type="entry name" value="P-loop containing nucleoside triphosphate hydrolases"/>
    <property type="match status" value="1"/>
</dbReference>
<keyword evidence="3" id="KW-0813">Transport</keyword>
<keyword evidence="3" id="KW-0653">Protein transport</keyword>
<dbReference type="GO" id="GO:0005525">
    <property type="term" value="F:GTP binding"/>
    <property type="evidence" value="ECO:0007669"/>
    <property type="project" value="UniProtKB-KW"/>
</dbReference>
<dbReference type="Pfam" id="PF00071">
    <property type="entry name" value="Ras"/>
    <property type="match status" value="1"/>
</dbReference>
<dbReference type="GO" id="GO:0012505">
    <property type="term" value="C:endomembrane system"/>
    <property type="evidence" value="ECO:0007669"/>
    <property type="project" value="UniProtKB-SubCell"/>
</dbReference>
<dbReference type="OrthoDB" id="185373at2759"/>
<evidence type="ECO:0000256" key="4">
    <source>
        <dbReference type="ARBA" id="ARBA00023134"/>
    </source>
</evidence>
<dbReference type="GO" id="GO:0015031">
    <property type="term" value="P:protein transport"/>
    <property type="evidence" value="ECO:0007669"/>
    <property type="project" value="UniProtKB-KW"/>
</dbReference>
<dbReference type="Gene3D" id="3.40.50.300">
    <property type="entry name" value="P-loop containing nucleotide triphosphate hydrolases"/>
    <property type="match status" value="1"/>
</dbReference>
<reference evidence="8 9" key="1">
    <citation type="journal article" date="2020" name="Nat. Food">
        <title>A phased Vanilla planifolia genome enables genetic improvement of flavour and production.</title>
        <authorList>
            <person name="Hasing T."/>
            <person name="Tang H."/>
            <person name="Brym M."/>
            <person name="Khazi F."/>
            <person name="Huang T."/>
            <person name="Chambers A.H."/>
        </authorList>
    </citation>
    <scope>NUCLEOTIDE SEQUENCE [LARGE SCALE GENOMIC DNA]</scope>
    <source>
        <tissue evidence="8">Leaf</tissue>
    </source>
</reference>
<dbReference type="InterPro" id="IPR001806">
    <property type="entry name" value="Small_GTPase"/>
</dbReference>
<sequence>MQRYVEKSFSSEYRTTICADFVTKVIAHEETTLVTVQLWDTAGQERFHRIDSGYHRGADGCMIVFDINKRETFANVDKWYSQFLEQVSDQWAKDWCAAKGGYPYFETSAKDGRGVDEAFDCIVNMAFEYHPEEMDTKERAMEFIDDLLGGWRPWSYRYR</sequence>
<dbReference type="SMART" id="SM00175">
    <property type="entry name" value="RAB"/>
    <property type="match status" value="1"/>
</dbReference>
<dbReference type="SMART" id="SM00174">
    <property type="entry name" value="RHO"/>
    <property type="match status" value="1"/>
</dbReference>
<name>A0A835PNA8_VANPL</name>
<dbReference type="Proteomes" id="UP000636800">
    <property type="component" value="Chromosome 13"/>
</dbReference>
<dbReference type="PROSITE" id="PS51419">
    <property type="entry name" value="RAB"/>
    <property type="match status" value="1"/>
</dbReference>
<dbReference type="PANTHER" id="PTHR47981">
    <property type="entry name" value="RAB FAMILY"/>
    <property type="match status" value="1"/>
</dbReference>
<gene>
    <name evidence="8" type="ORF">HPP92_023959</name>
</gene>
<dbReference type="SMART" id="SM00173">
    <property type="entry name" value="RAS"/>
    <property type="match status" value="1"/>
</dbReference>
<dbReference type="EMBL" id="JADCNL010000013">
    <property type="protein sequence ID" value="KAG0454667.1"/>
    <property type="molecule type" value="Genomic_DNA"/>
</dbReference>
<evidence type="ECO:0000256" key="6">
    <source>
        <dbReference type="ARBA" id="ARBA00023289"/>
    </source>
</evidence>
<dbReference type="GO" id="GO:0003924">
    <property type="term" value="F:GTPase activity"/>
    <property type="evidence" value="ECO:0007669"/>
    <property type="project" value="InterPro"/>
</dbReference>
<proteinExistence type="inferred from homology"/>
<organism evidence="8 9">
    <name type="scientific">Vanilla planifolia</name>
    <name type="common">Vanilla</name>
    <dbReference type="NCBI Taxonomy" id="51239"/>
    <lineage>
        <taxon>Eukaryota</taxon>
        <taxon>Viridiplantae</taxon>
        <taxon>Streptophyta</taxon>
        <taxon>Embryophyta</taxon>
        <taxon>Tracheophyta</taxon>
        <taxon>Spermatophyta</taxon>
        <taxon>Magnoliopsida</taxon>
        <taxon>Liliopsida</taxon>
        <taxon>Asparagales</taxon>
        <taxon>Orchidaceae</taxon>
        <taxon>Vanilloideae</taxon>
        <taxon>Vanilleae</taxon>
        <taxon>Vanilla</taxon>
    </lineage>
</organism>
<evidence type="ECO:0000313" key="8">
    <source>
        <dbReference type="EMBL" id="KAG0454667.1"/>
    </source>
</evidence>
<keyword evidence="9" id="KW-1185">Reference proteome</keyword>
<evidence type="ECO:0000313" key="9">
    <source>
        <dbReference type="Proteomes" id="UP000636800"/>
    </source>
</evidence>
<accession>A0A835PNA8</accession>
<protein>
    <submittedName>
        <fullName evidence="8">Uncharacterized protein</fullName>
    </submittedName>
</protein>
<evidence type="ECO:0000256" key="1">
    <source>
        <dbReference type="ARBA" id="ARBA00006270"/>
    </source>
</evidence>
<evidence type="ECO:0000256" key="3">
    <source>
        <dbReference type="ARBA" id="ARBA00022927"/>
    </source>
</evidence>
<keyword evidence="5" id="KW-0449">Lipoprotein</keyword>
<keyword evidence="6" id="KW-0636">Prenylation</keyword>
<evidence type="ECO:0000256" key="2">
    <source>
        <dbReference type="ARBA" id="ARBA00022741"/>
    </source>
</evidence>
<evidence type="ECO:0000256" key="5">
    <source>
        <dbReference type="ARBA" id="ARBA00023288"/>
    </source>
</evidence>
<keyword evidence="4" id="KW-0342">GTP-binding</keyword>
<dbReference type="PRINTS" id="PR00449">
    <property type="entry name" value="RASTRNSFRMNG"/>
</dbReference>
<dbReference type="InterPro" id="IPR027417">
    <property type="entry name" value="P-loop_NTPase"/>
</dbReference>
<comment type="similarity">
    <text evidence="1">Belongs to the small GTPase superfamily. Rab family.</text>
</comment>
<dbReference type="PANTHER" id="PTHR47981:SF20">
    <property type="entry name" value="RAS-RELATED PROTEIN RAB-7A"/>
    <property type="match status" value="1"/>
</dbReference>
<dbReference type="AlphaFoldDB" id="A0A835PNA8"/>
<comment type="caution">
    <text evidence="8">The sequence shown here is derived from an EMBL/GenBank/DDBJ whole genome shotgun (WGS) entry which is preliminary data.</text>
</comment>
<comment type="subcellular location">
    <subcellularLocation>
        <location evidence="7">Endomembrane system</location>
        <topology evidence="7">Lipid-anchor</topology>
        <orientation evidence="7">Cytoplasmic side</orientation>
    </subcellularLocation>
</comment>